<evidence type="ECO:0000256" key="3">
    <source>
        <dbReference type="ARBA" id="ARBA00022452"/>
    </source>
</evidence>
<reference evidence="16 17" key="1">
    <citation type="journal article" date="2010" name="ISME J.">
        <title>Fine-scale evolution: genomic, phenotypic and ecological differentiation in two coexisting Salinibacter ruber strains.</title>
        <authorList>
            <person name="Pena A."/>
            <person name="Teeling H."/>
            <person name="Huerta-Cepas J."/>
            <person name="Santos F."/>
            <person name="Yarza P."/>
            <person name="Brito-Echeverria J."/>
            <person name="Lucio M."/>
            <person name="Schmitt-Kopplin P."/>
            <person name="Meseguer I."/>
            <person name="Schenowitz C."/>
            <person name="Dossat C."/>
            <person name="Barbe V."/>
            <person name="Dopazo J."/>
            <person name="Rossello-Mora R."/>
            <person name="Schuler M."/>
            <person name="Glockner F.O."/>
            <person name="Amann R."/>
            <person name="Gabaldon T."/>
            <person name="Anton J."/>
        </authorList>
    </citation>
    <scope>NUCLEOTIDE SEQUENCE [LARGE SCALE GENOMIC DNA]</scope>
    <source>
        <strain evidence="16 17">M8</strain>
    </source>
</reference>
<dbReference type="NCBIfam" id="TIGR04056">
    <property type="entry name" value="OMP_RagA_SusC"/>
    <property type="match status" value="1"/>
</dbReference>
<evidence type="ECO:0000256" key="9">
    <source>
        <dbReference type="ARBA" id="ARBA00023136"/>
    </source>
</evidence>
<feature type="chain" id="PRO_5003072697" evidence="13">
    <location>
        <begin position="34"/>
        <end position="1060"/>
    </location>
</feature>
<evidence type="ECO:0000256" key="8">
    <source>
        <dbReference type="ARBA" id="ARBA00023077"/>
    </source>
</evidence>
<keyword evidence="6" id="KW-0408">Iron</keyword>
<keyword evidence="10 11" id="KW-0998">Cell outer membrane</keyword>
<keyword evidence="3 11" id="KW-1134">Transmembrane beta strand</keyword>
<sequence>MHSFDLALPMLRYSVLLLGVLLGALCFSPTSSAQDPATVRGVVTDSTGAPLPGANVRVQGTQTGVSADADGAYELAAVRPGRRTIVFSFVGFEKVSRTLELSAGDTRTLDITLGTGTVGLENVVVTALGVDREERSLGYSVERVSGSDVAEAPEPNVMNNLSGKVAGLNVTGGSGGLASTPRVTIRGESSLAGSNRPLIVVDGIPIDNTPNTQGSDAQTTQVDFGNGLSQINAQNISEMSVLKGPSAAALYGSRAADGVILIETKDGSETDGIGATVRTSVTASRPLRLPDYQNEYSYGNGGEFAYVDGTNAPGWNWGVRMDEGVERPQWQGPRNEAGELIPTEVTSAPNKVRNFFNTGTNVSTDVAVRGGGENSSFRASLSRSDRTGIVPNTNLDRTSTSLSASYDVTDALTVDANANYANTTSDNLPSSGYGSESIMYYFTWGARHVENDLLKDYWQEEGTQQAHYDRNWTNNPYFQVNENTNGLERDRLYGGVSARYEFTDNLNLRARTGLDYSNQGTKQRKAFSSITAPNGWLQEADRTFTEWNSNLLLNYTREVGDFTFEPSVGANFMRQTRRNVQLTAQALSVPDVYNIGNARSNVQADERDEAQEILGVFASGTVSYQDMLFLDLTGRNDWSSTLPLDNNSYFYPSASLSVIVSDLVEVPEFLPLSFAKVRASWAQVGNDTDPFRLTNTYTFGDAWGSTQTVVSEADLANANLQPEITSSYEFGTNLRFYDGRAQLDVTYYRSTTRDQILSVPLAQSTGYNSRLVNAGEIRNTGVETRLQLSPIQDWSGFGWDVSLNWTRNRSTVVELADGIDTFVLGEGPFGGSAQAREGGRMGDIYGRVFDRVEDPSSPHTGEIIYEDGLPQLTDDVEKVGNYNHDWRGGIGSTFSYENLQLNVLFDVRKGGLLYSNTHATGIEGGSLESTTRARNETVVGDGVVQSDDGTYSENTEEAAYVTWLRTYYDRPNVESNSFDATYVKLRELSLRYNFTPDWLTRAGVQNVGVSVTGRNLFLWTDVPHVDPETTISGGDGQIPGFEVQQIPSTRSFGMNVQLNF</sequence>
<dbReference type="Gene3D" id="2.170.130.10">
    <property type="entry name" value="TonB-dependent receptor, plug domain"/>
    <property type="match status" value="1"/>
</dbReference>
<dbReference type="InterPro" id="IPR000531">
    <property type="entry name" value="Beta-barrel_TonB"/>
</dbReference>
<evidence type="ECO:0000256" key="13">
    <source>
        <dbReference type="SAM" id="SignalP"/>
    </source>
</evidence>
<dbReference type="Pfam" id="PF13715">
    <property type="entry name" value="CarbopepD_reg_2"/>
    <property type="match status" value="1"/>
</dbReference>
<feature type="domain" description="TonB-dependent receptor-like beta-barrel" evidence="14">
    <location>
        <begin position="456"/>
        <end position="1007"/>
    </location>
</feature>
<dbReference type="InterPro" id="IPR036942">
    <property type="entry name" value="Beta-barrel_TonB_sf"/>
</dbReference>
<dbReference type="SUPFAM" id="SSF56935">
    <property type="entry name" value="Porins"/>
    <property type="match status" value="1"/>
</dbReference>
<evidence type="ECO:0000256" key="2">
    <source>
        <dbReference type="ARBA" id="ARBA00022448"/>
    </source>
</evidence>
<keyword evidence="7" id="KW-0406">Ion transport</keyword>
<evidence type="ECO:0000256" key="6">
    <source>
        <dbReference type="ARBA" id="ARBA00023004"/>
    </source>
</evidence>
<dbReference type="SUPFAM" id="SSF49464">
    <property type="entry name" value="Carboxypeptidase regulatory domain-like"/>
    <property type="match status" value="1"/>
</dbReference>
<evidence type="ECO:0000256" key="5">
    <source>
        <dbReference type="ARBA" id="ARBA00022692"/>
    </source>
</evidence>
<organism evidence="16 17">
    <name type="scientific">Salinibacter ruber (strain M8)</name>
    <dbReference type="NCBI Taxonomy" id="761659"/>
    <lineage>
        <taxon>Bacteria</taxon>
        <taxon>Pseudomonadati</taxon>
        <taxon>Rhodothermota</taxon>
        <taxon>Rhodothermia</taxon>
        <taxon>Rhodothermales</taxon>
        <taxon>Salinibacteraceae</taxon>
        <taxon>Salinibacter</taxon>
    </lineage>
</organism>
<dbReference type="PANTHER" id="PTHR32552">
    <property type="entry name" value="FERRICHROME IRON RECEPTOR-RELATED"/>
    <property type="match status" value="1"/>
</dbReference>
<proteinExistence type="inferred from homology"/>
<dbReference type="Gene3D" id="2.40.170.20">
    <property type="entry name" value="TonB-dependent receptor, beta-barrel domain"/>
    <property type="match status" value="1"/>
</dbReference>
<dbReference type="InterPro" id="IPR023996">
    <property type="entry name" value="TonB-dep_OMP_SusC/RagA"/>
</dbReference>
<evidence type="ECO:0000313" key="17">
    <source>
        <dbReference type="Proteomes" id="UP000000933"/>
    </source>
</evidence>
<evidence type="ECO:0000256" key="1">
    <source>
        <dbReference type="ARBA" id="ARBA00004571"/>
    </source>
</evidence>
<dbReference type="PANTHER" id="PTHR32552:SF81">
    <property type="entry name" value="TONB-DEPENDENT OUTER MEMBRANE RECEPTOR"/>
    <property type="match status" value="1"/>
</dbReference>
<name>D5HD91_SALRM</name>
<dbReference type="InterPro" id="IPR023997">
    <property type="entry name" value="TonB-dep_OMP_SusC/RagA_CS"/>
</dbReference>
<dbReference type="AlphaFoldDB" id="D5HD91"/>
<evidence type="ECO:0000259" key="14">
    <source>
        <dbReference type="Pfam" id="PF00593"/>
    </source>
</evidence>
<gene>
    <name evidence="16" type="primary">cirA</name>
    <name evidence="16" type="ordered locus">SRM_03075</name>
</gene>
<dbReference type="Proteomes" id="UP000000933">
    <property type="component" value="Chromosome"/>
</dbReference>
<feature type="domain" description="TonB-dependent receptor plug" evidence="15">
    <location>
        <begin position="135"/>
        <end position="259"/>
    </location>
</feature>
<accession>D5HD91</accession>
<evidence type="ECO:0000256" key="12">
    <source>
        <dbReference type="RuleBase" id="RU003357"/>
    </source>
</evidence>
<comment type="subcellular location">
    <subcellularLocation>
        <location evidence="1 11">Cell outer membrane</location>
        <topology evidence="1 11">Multi-pass membrane protein</topology>
    </subcellularLocation>
</comment>
<dbReference type="GO" id="GO:0009279">
    <property type="term" value="C:cell outer membrane"/>
    <property type="evidence" value="ECO:0007669"/>
    <property type="project" value="UniProtKB-SubCell"/>
</dbReference>
<dbReference type="Gene3D" id="2.60.40.1120">
    <property type="entry name" value="Carboxypeptidase-like, regulatory domain"/>
    <property type="match status" value="1"/>
</dbReference>
<evidence type="ECO:0000256" key="7">
    <source>
        <dbReference type="ARBA" id="ARBA00023065"/>
    </source>
</evidence>
<evidence type="ECO:0000256" key="10">
    <source>
        <dbReference type="ARBA" id="ARBA00023237"/>
    </source>
</evidence>
<dbReference type="PROSITE" id="PS52016">
    <property type="entry name" value="TONB_DEPENDENT_REC_3"/>
    <property type="match status" value="1"/>
</dbReference>
<evidence type="ECO:0000256" key="11">
    <source>
        <dbReference type="PROSITE-ProRule" id="PRU01360"/>
    </source>
</evidence>
<keyword evidence="2 11" id="KW-0813">Transport</keyword>
<dbReference type="KEGG" id="srm:SRM_03075"/>
<comment type="similarity">
    <text evidence="11 12">Belongs to the TonB-dependent receptor family.</text>
</comment>
<dbReference type="Pfam" id="PF00593">
    <property type="entry name" value="TonB_dep_Rec_b-barrel"/>
    <property type="match status" value="1"/>
</dbReference>
<keyword evidence="16" id="KW-0675">Receptor</keyword>
<dbReference type="HOGENOM" id="CLU_004317_2_1_10"/>
<dbReference type="NCBIfam" id="TIGR04057">
    <property type="entry name" value="SusC_RagA_signa"/>
    <property type="match status" value="1"/>
</dbReference>
<keyword evidence="5 11" id="KW-0812">Transmembrane</keyword>
<dbReference type="EMBL" id="FP565814">
    <property type="protein sequence ID" value="CBH25996.1"/>
    <property type="molecule type" value="Genomic_DNA"/>
</dbReference>
<keyword evidence="8 12" id="KW-0798">TonB box</keyword>
<keyword evidence="4" id="KW-0410">Iron transport</keyword>
<keyword evidence="9 11" id="KW-0472">Membrane</keyword>
<keyword evidence="13" id="KW-0732">Signal</keyword>
<dbReference type="InterPro" id="IPR039426">
    <property type="entry name" value="TonB-dep_rcpt-like"/>
</dbReference>
<reference evidence="17" key="2">
    <citation type="submission" date="2010-04" db="EMBL/GenBank/DDBJ databases">
        <title>Genome sequence of Salinibacter ruber M8.</title>
        <authorList>
            <consortium name="Genoscope"/>
        </authorList>
    </citation>
    <scope>NUCLEOTIDE SEQUENCE [LARGE SCALE GENOMIC DNA]</scope>
    <source>
        <strain evidence="17">M8</strain>
    </source>
</reference>
<dbReference type="PATRIC" id="fig|761659.10.peg.3352"/>
<dbReference type="InterPro" id="IPR008969">
    <property type="entry name" value="CarboxyPept-like_regulatory"/>
</dbReference>
<dbReference type="GO" id="GO:0006826">
    <property type="term" value="P:iron ion transport"/>
    <property type="evidence" value="ECO:0007669"/>
    <property type="project" value="UniProtKB-KW"/>
</dbReference>
<protein>
    <submittedName>
        <fullName evidence="16">TonB-dependent receptor</fullName>
    </submittedName>
</protein>
<dbReference type="Pfam" id="PF07715">
    <property type="entry name" value="Plug"/>
    <property type="match status" value="1"/>
</dbReference>
<evidence type="ECO:0000313" key="16">
    <source>
        <dbReference type="EMBL" id="CBH25996.1"/>
    </source>
</evidence>
<dbReference type="InterPro" id="IPR037066">
    <property type="entry name" value="Plug_dom_sf"/>
</dbReference>
<evidence type="ECO:0000256" key="4">
    <source>
        <dbReference type="ARBA" id="ARBA00022496"/>
    </source>
</evidence>
<dbReference type="InterPro" id="IPR012910">
    <property type="entry name" value="Plug_dom"/>
</dbReference>
<evidence type="ECO:0000259" key="15">
    <source>
        <dbReference type="Pfam" id="PF07715"/>
    </source>
</evidence>
<feature type="signal peptide" evidence="13">
    <location>
        <begin position="1"/>
        <end position="33"/>
    </location>
</feature>